<dbReference type="Gene3D" id="3.90.1750.10">
    <property type="entry name" value="Hect, E3 ligase catalytic domains"/>
    <property type="match status" value="1"/>
</dbReference>
<dbReference type="InterPro" id="IPR001876">
    <property type="entry name" value="Znf_RanBP2"/>
</dbReference>
<accession>A0A2R5GCW6</accession>
<dbReference type="SUPFAM" id="SSF46934">
    <property type="entry name" value="UBA-like"/>
    <property type="match status" value="1"/>
</dbReference>
<evidence type="ECO:0000256" key="6">
    <source>
        <dbReference type="PROSITE-ProRule" id="PRU00228"/>
    </source>
</evidence>
<feature type="compositionally biased region" description="Basic and acidic residues" evidence="7">
    <location>
        <begin position="95"/>
        <end position="118"/>
    </location>
</feature>
<evidence type="ECO:0000256" key="7">
    <source>
        <dbReference type="SAM" id="MobiDB-lite"/>
    </source>
</evidence>
<dbReference type="Gene3D" id="3.30.2410.10">
    <property type="entry name" value="Hect, E3 ligase catalytic domain"/>
    <property type="match status" value="1"/>
</dbReference>
<dbReference type="Gene3D" id="1.10.8.10">
    <property type="entry name" value="DNA helicase RuvA subunit, C-terminal domain"/>
    <property type="match status" value="1"/>
</dbReference>
<reference evidence="13 14" key="1">
    <citation type="submission" date="2017-12" db="EMBL/GenBank/DDBJ databases">
        <title>Sequencing, de novo assembly and annotation of complete genome of a new Thraustochytrid species, strain FCC1311.</title>
        <authorList>
            <person name="Sedici K."/>
            <person name="Godart F."/>
            <person name="Aiese Cigliano R."/>
            <person name="Sanseverino W."/>
            <person name="Barakat M."/>
            <person name="Ortet P."/>
            <person name="Marechal E."/>
            <person name="Cagnac O."/>
            <person name="Amato A."/>
        </authorList>
    </citation>
    <scope>NUCLEOTIDE SEQUENCE [LARGE SCALE GENOMIC DNA]</scope>
</reference>
<feature type="compositionally biased region" description="Low complexity" evidence="7">
    <location>
        <begin position="549"/>
        <end position="560"/>
    </location>
</feature>
<feature type="compositionally biased region" description="Basic and acidic residues" evidence="7">
    <location>
        <begin position="1117"/>
        <end position="1136"/>
    </location>
</feature>
<dbReference type="SMART" id="SM00165">
    <property type="entry name" value="UBA"/>
    <property type="match status" value="1"/>
</dbReference>
<feature type="compositionally biased region" description="Basic residues" evidence="7">
    <location>
        <begin position="523"/>
        <end position="537"/>
    </location>
</feature>
<evidence type="ECO:0000313" key="14">
    <source>
        <dbReference type="Proteomes" id="UP000241890"/>
    </source>
</evidence>
<dbReference type="InParanoid" id="A0A2R5GCW6"/>
<dbReference type="SUPFAM" id="SSF57850">
    <property type="entry name" value="RING/U-box"/>
    <property type="match status" value="1"/>
</dbReference>
<feature type="region of interest" description="Disordered" evidence="7">
    <location>
        <begin position="3596"/>
        <end position="3670"/>
    </location>
</feature>
<dbReference type="SUPFAM" id="SSF82185">
    <property type="entry name" value="Histone H3 K4-specific methyltransferase SET7/9 N-terminal domain"/>
    <property type="match status" value="1"/>
</dbReference>
<feature type="region of interest" description="Disordered" evidence="7">
    <location>
        <begin position="180"/>
        <end position="209"/>
    </location>
</feature>
<feature type="compositionally biased region" description="Polar residues" evidence="7">
    <location>
        <begin position="1665"/>
        <end position="1676"/>
    </location>
</feature>
<feature type="compositionally biased region" description="Basic and acidic residues" evidence="7">
    <location>
        <begin position="180"/>
        <end position="202"/>
    </location>
</feature>
<dbReference type="CDD" id="cd02249">
    <property type="entry name" value="ZZ"/>
    <property type="match status" value="1"/>
</dbReference>
<feature type="domain" description="RanBP2-type" evidence="11">
    <location>
        <begin position="4157"/>
        <end position="4186"/>
    </location>
</feature>
<feature type="compositionally biased region" description="Low complexity" evidence="7">
    <location>
        <begin position="67"/>
        <end position="90"/>
    </location>
</feature>
<evidence type="ECO:0000256" key="3">
    <source>
        <dbReference type="ARBA" id="ARBA00022786"/>
    </source>
</evidence>
<feature type="region of interest" description="Disordered" evidence="7">
    <location>
        <begin position="1645"/>
        <end position="1692"/>
    </location>
</feature>
<protein>
    <submittedName>
        <fullName evidence="13">E3 ubiquitin-protein ligase HERC2</fullName>
    </submittedName>
</protein>
<dbReference type="SUPFAM" id="SSF56204">
    <property type="entry name" value="Hect, E3 ligase catalytic domain"/>
    <property type="match status" value="1"/>
</dbReference>
<dbReference type="GO" id="GO:0008270">
    <property type="term" value="F:zinc ion binding"/>
    <property type="evidence" value="ECO:0007669"/>
    <property type="project" value="UniProtKB-KW"/>
</dbReference>
<dbReference type="PROSITE" id="PS50188">
    <property type="entry name" value="B302_SPRY"/>
    <property type="match status" value="1"/>
</dbReference>
<feature type="domain" description="HECT" evidence="12">
    <location>
        <begin position="5200"/>
        <end position="5557"/>
    </location>
</feature>
<feature type="compositionally biased region" description="Polar residues" evidence="7">
    <location>
        <begin position="3072"/>
        <end position="3088"/>
    </location>
</feature>
<dbReference type="GO" id="GO:0004842">
    <property type="term" value="F:ubiquitin-protein transferase activity"/>
    <property type="evidence" value="ECO:0007669"/>
    <property type="project" value="InterPro"/>
</dbReference>
<feature type="compositionally biased region" description="Basic and acidic residues" evidence="7">
    <location>
        <begin position="2897"/>
        <end position="2912"/>
    </location>
</feature>
<evidence type="ECO:0000259" key="8">
    <source>
        <dbReference type="PROSITE" id="PS50030"/>
    </source>
</evidence>
<keyword evidence="4" id="KW-0862">Zinc</keyword>
<feature type="region of interest" description="Disordered" evidence="7">
    <location>
        <begin position="4356"/>
        <end position="4396"/>
    </location>
</feature>
<dbReference type="InterPro" id="IPR043366">
    <property type="entry name" value="HECTD4"/>
</dbReference>
<organism evidence="13 14">
    <name type="scientific">Hondaea fermentalgiana</name>
    <dbReference type="NCBI Taxonomy" id="2315210"/>
    <lineage>
        <taxon>Eukaryota</taxon>
        <taxon>Sar</taxon>
        <taxon>Stramenopiles</taxon>
        <taxon>Bigyra</taxon>
        <taxon>Labyrinthulomycetes</taxon>
        <taxon>Thraustochytrida</taxon>
        <taxon>Thraustochytriidae</taxon>
        <taxon>Hondaea</taxon>
    </lineage>
</organism>
<feature type="compositionally biased region" description="Basic and acidic residues" evidence="7">
    <location>
        <begin position="4859"/>
        <end position="4870"/>
    </location>
</feature>
<feature type="region of interest" description="Disordered" evidence="7">
    <location>
        <begin position="4125"/>
        <end position="4154"/>
    </location>
</feature>
<feature type="compositionally biased region" description="Polar residues" evidence="7">
    <location>
        <begin position="4470"/>
        <end position="4484"/>
    </location>
</feature>
<feature type="region of interest" description="Disordered" evidence="7">
    <location>
        <begin position="3699"/>
        <end position="3735"/>
    </location>
</feature>
<dbReference type="InterPro" id="IPR000433">
    <property type="entry name" value="Znf_ZZ"/>
</dbReference>
<feature type="compositionally biased region" description="Low complexity" evidence="7">
    <location>
        <begin position="4357"/>
        <end position="4374"/>
    </location>
</feature>
<keyword evidence="14" id="KW-1185">Reference proteome</keyword>
<feature type="region of interest" description="Disordered" evidence="7">
    <location>
        <begin position="4859"/>
        <end position="4920"/>
    </location>
</feature>
<feature type="compositionally biased region" description="Acidic residues" evidence="7">
    <location>
        <begin position="494"/>
        <end position="514"/>
    </location>
</feature>
<dbReference type="OrthoDB" id="239701at2759"/>
<evidence type="ECO:0000256" key="2">
    <source>
        <dbReference type="ARBA" id="ARBA00022771"/>
    </source>
</evidence>
<feature type="compositionally biased region" description="Polar residues" evidence="7">
    <location>
        <begin position="3725"/>
        <end position="3735"/>
    </location>
</feature>
<feature type="region of interest" description="Disordered" evidence="7">
    <location>
        <begin position="3017"/>
        <end position="3161"/>
    </location>
</feature>
<feature type="region of interest" description="Disordered" evidence="7">
    <location>
        <begin position="1048"/>
        <end position="1163"/>
    </location>
</feature>
<dbReference type="InterPro" id="IPR009060">
    <property type="entry name" value="UBA-like_sf"/>
</dbReference>
<evidence type="ECO:0000256" key="4">
    <source>
        <dbReference type="ARBA" id="ARBA00022833"/>
    </source>
</evidence>
<keyword evidence="3 5" id="KW-0833">Ubl conjugation pathway</keyword>
<dbReference type="Proteomes" id="UP000241890">
    <property type="component" value="Unassembled WGS sequence"/>
</dbReference>
<feature type="compositionally biased region" description="Acidic residues" evidence="7">
    <location>
        <begin position="3026"/>
        <end position="3037"/>
    </location>
</feature>
<feature type="region of interest" description="Disordered" evidence="7">
    <location>
        <begin position="475"/>
        <end position="560"/>
    </location>
</feature>
<feature type="compositionally biased region" description="Polar residues" evidence="7">
    <location>
        <begin position="804"/>
        <end position="814"/>
    </location>
</feature>
<comment type="caution">
    <text evidence="13">The sequence shown here is derived from an EMBL/GenBank/DDBJ whole genome shotgun (WGS) entry which is preliminary data.</text>
</comment>
<feature type="compositionally biased region" description="Low complexity" evidence="7">
    <location>
        <begin position="2942"/>
        <end position="2956"/>
    </location>
</feature>
<feature type="active site" description="Glycyl thioester intermediate" evidence="5">
    <location>
        <position position="5522"/>
    </location>
</feature>
<evidence type="ECO:0000259" key="11">
    <source>
        <dbReference type="PROSITE" id="PS50199"/>
    </source>
</evidence>
<dbReference type="SMART" id="SM00291">
    <property type="entry name" value="ZnF_ZZ"/>
    <property type="match status" value="1"/>
</dbReference>
<feature type="region of interest" description="Disordered" evidence="7">
    <location>
        <begin position="770"/>
        <end position="817"/>
    </location>
</feature>
<dbReference type="PROSITE" id="PS01358">
    <property type="entry name" value="ZF_RANBP2_1"/>
    <property type="match status" value="1"/>
</dbReference>
<dbReference type="SMART" id="SM00119">
    <property type="entry name" value="HECTc"/>
    <property type="match status" value="1"/>
</dbReference>
<dbReference type="InterPro" id="IPR035983">
    <property type="entry name" value="Hect_E3_ubiquitin_ligase"/>
</dbReference>
<feature type="compositionally biased region" description="Basic and acidic residues" evidence="7">
    <location>
        <begin position="3038"/>
        <end position="3063"/>
    </location>
</feature>
<evidence type="ECO:0000259" key="12">
    <source>
        <dbReference type="PROSITE" id="PS50237"/>
    </source>
</evidence>
<dbReference type="PROSITE" id="PS50030">
    <property type="entry name" value="UBA"/>
    <property type="match status" value="1"/>
</dbReference>
<dbReference type="PROSITE" id="PS50135">
    <property type="entry name" value="ZF_ZZ_2"/>
    <property type="match status" value="1"/>
</dbReference>
<dbReference type="CDD" id="cd11709">
    <property type="entry name" value="SPRY"/>
    <property type="match status" value="1"/>
</dbReference>
<feature type="compositionally biased region" description="Basic and acidic residues" evidence="7">
    <location>
        <begin position="3597"/>
        <end position="3632"/>
    </location>
</feature>
<feature type="compositionally biased region" description="Acidic residues" evidence="7">
    <location>
        <begin position="3633"/>
        <end position="3658"/>
    </location>
</feature>
<feature type="domain" description="B30.2/SPRY" evidence="10">
    <location>
        <begin position="4503"/>
        <end position="4726"/>
    </location>
</feature>
<feature type="region of interest" description="Disordered" evidence="7">
    <location>
        <begin position="2496"/>
        <end position="2533"/>
    </location>
</feature>
<feature type="compositionally biased region" description="Basic and acidic residues" evidence="7">
    <location>
        <begin position="4878"/>
        <end position="4906"/>
    </location>
</feature>
<dbReference type="Pfam" id="PF00569">
    <property type="entry name" value="ZZ"/>
    <property type="match status" value="1"/>
</dbReference>
<dbReference type="InterPro" id="IPR043136">
    <property type="entry name" value="B30.2/SPRY_sf"/>
</dbReference>
<dbReference type="PROSITE" id="PS50237">
    <property type="entry name" value="HECT"/>
    <property type="match status" value="1"/>
</dbReference>
<evidence type="ECO:0000256" key="1">
    <source>
        <dbReference type="ARBA" id="ARBA00022723"/>
    </source>
</evidence>
<feature type="compositionally biased region" description="Acidic residues" evidence="7">
    <location>
        <begin position="777"/>
        <end position="793"/>
    </location>
</feature>
<dbReference type="Gene3D" id="3.30.60.90">
    <property type="match status" value="1"/>
</dbReference>
<feature type="region of interest" description="Disordered" evidence="7">
    <location>
        <begin position="1939"/>
        <end position="1989"/>
    </location>
</feature>
<feature type="region of interest" description="Disordered" evidence="7">
    <location>
        <begin position="5222"/>
        <end position="5262"/>
    </location>
</feature>
<sequence length="5566" mass="605936">MATPLPRFANLEGNLGAALEFALEKLLAEFKAANETASSKQKKRQLRTTYGQAQDGNREAACDPELESVAADSTVDASSDSESEGSSSDSEGSEYTDRDSPRSGMAQDREDRAPDAQEKAPWAADLDEGLESDEVAQVHRLTRDLTNLGRRSPVTRAFTYDLVKDLARGDPAAVALHEDAAAQDIKTDQHEDENEVRTERRSSVPRPGQDVDVFALLSDDDAEIERTVDELAHREYGGPTFATPVLESYKSKFAELYTQSMRGRKRPADGQERQVKLSRSILGVVLAQLLLEGDVVLHKTLLHSPLFPDSGSLGSGKRRKKSRRRSNSFLHALNPDGVARAYEEVASLVEKATETQSLVGFLIAAKFLLTLHQYVQEDSNEVSAAILKATRVNKEVEVLAARSAPCPNQALASLRRELNLGAAARLGATLPPHVRAMLLLEDLQSPVSNDGYASPPNAASLPTVAASVLTQTMQFGDDTDTFPNDAGAPKVSQEQEDDDDNDANADDDDNENGEEGQREKSSKRSGRRISRSQRRSRAGSSATLTTIETSSKSTAAQSTSPGVALSLLSGRSVHLDQRGLVACIPRYTLLEKNQDESVEHHDVRCDGCDSNGPILGQRFECASCESFDLCLDCYLAEKHTVEHAFRLSTEHRGPATLLPPRTAPKLSYVGTPCATLPLGAPDLDDASVIAWEVIVDAETQSCKVGWIDVECDFELPGHQDQGLGAERGSWGVDLQSGVVTHAGKTVGKLEIPIALHHLSANSDTLEIQEDGARDNASEDQDSASEEDEEDEEGNSVQDDAGKSKSVQITETSSVEGFPSERPCWSILCWVHPVSRKAGFAVAGSVVSFDLHSASAVIPCVSFRNDFQLESLGHIEFKATNDKIHTSWLLDSKNSQSTSQVPGRSIRSLASCAHASCVRIPRGDEKSCVALLESPGFRNASKVGEDFTFEAMVCWEPEAFGTPDSASQIYTLFSRTDASSQRSRSACTQIGIVGDGYLFVNLQTSEFCTWSHRAIMIPGKWQHVRIAVIGGSYRGPSVRFSVDNAIVHSDTRKRKSSGGSSALASWRQREQNRHRDSASRRHTVSRGTKSDEKQGLWILGGAPSLEPSHSNEESSTDNTHDIEAHKVGVDGNPKDAGDGASALDEDGSSVASAGDDEVAGRSGEDCAGNDAEAYARLAVTQQFQGCFAEVRLWTRSLRSREYLDKGGRVLKLVEASERSSLFFRLRLDESAGKRVFRSGDENFEVSSHFMLCGSASCEPRVIADLVKDAADSQDENAVASEATNGPSTKPDYHMHAAVLLRAEHLRRAPAAQSASVTETTAASLDHIASVFMDITGNLLRITSEFAQFHKDLKQSITGIKSPVCSVFPHVHTFLLLQSLVIRYLQSVAPPHWLQERKMDRNEMGVAKDFPSDQIAEAYNDLDAAVFEGKIIINPARDNILMTLNTNAMTLEICDADRPVDLTEPSASRSLGIFTLPDIFQTSNDGLVYPALCTYEEGDRASFIAFAEGNAAQGHWTLDERLLRDRADFFQGRELCVEDCIEAILHHAARNAERIGHDQLRSMLSFPLAWILLWPAPSVAWVEKVRVHLQATLHFLLQNAKGKEISNTQMLACAAYGKLCSFLITSKPSDLMSSFLDARDKPILDASNDGMREVGQGGLADVPPARTGSSSANATNVTSEEDAMDVQGHDASSPSEQLLQLSKWKNSSLFSHGLRLPGCLLADLSGRTRRSAAAAASQGHTSKKKGDGPASEVEIMDTHAKKRDTLPAGVLEIINDHGIGRSLHAWLLGHLNLQSRRSREPNNSSSSKHDSEISRVTNGLVVVLLHHTGWLPTAMEMAQLLADYPNQEYIARARPHPELVAIWRSALELRAWLERQRQQSTAYGANSRSGGTNDSFLATINQAVYFLLDFAPASGITDDENAGEPANALAAFRESLGISSPPATSLSGTLERAVSEGRVPAPQASNAVSNGGLHSIESSPPSALSPTSSLPLRGKKIQSRYLARSRSLGAASASKTWNLGQLLRQGSAARGESSFKEVISQVSAFVHDAGSSKALSVDQLHGHFLALRACARTRERGFRSLAASLLGTPLSVSTQALHAAMLIGVPSALRGRDCSSSAETRSAPWHYLQDLGPSGSAAQLSLASGFAALGRALAELLQASMVLPTQRLTGLQLELLDALGVRLAPIDHELLARTNLLETLHRIMESSREAMAAAADAFHPAALAEGELLADTSDAARTETNESVAAHQLVGRAAMKTFYLLCSQVAAFRPPAAAKSRRNARSSLLLTRVRSGPQTLNVSVFGLLLQELTNAADALDDTAATAAAPLERYAAPSTGANFIASSFTLVESPQSDAKLHMEEITSVLLSTCTFPSCQRQISSSEWLEILCRLAQRGPVSVLQNIFRIFRRMLPLLDPHRIDLPMGSTGRERDPLTLESFLLELVATSFTPRFEEITEESQLLASFEAMRTLRALQSTNAWRSRIHALLLRSIKNGIVSLSTGGSTAKGEVPPRVGASSSSDLGTNHGGGETAQTSDISGAGAGADAGADAGALARCLGALSVTSGALRKLLPGVAVRTLDKRQGATESRAHDDSLCDAVAWTERESRELGELDAIDILRVVEQDSLVISGFSADTSDRRALERRHVSVNAEQVFVAKDRNDVRVDAGSPLPGAIHELFEKVVMLEPWTSTNWQRSFGFSQHARGRIQLFDAPSGAGAVEQTLSRDADDEQPIVWAKQRLGQWIEVEKVDERSSGDVAQALQTDKVPPRWVKVQDAENDYILRPVLAPPAETTSGFQRSLLRLYTLQTLSAVDLEPVMDAKDCGLKEANTLRDFFLLSEKSMKALLSSASEEVATFRASDLDVLSERLTIIIDELVRGRKRSSSTDHASDVVPSAQSEDAEKDEVSAKKMQSLDKADNENSAGRSEGVPGVEARSSFTPASGVHQRRTSTQAPSSITSSSARQRSRMPRVPAESILALMDMGFPRRWAQYALEQNELDVTAAITYICALEEEIDERIALSLSKAEDAQSSSESEEDEDEENDDTREHVANANKGSRENDQGNDADDKSGKSVQAPASKGQNSASDPKDQNSTSGVAKRACAEDYMEMEGSDGGGSSAIPGAVPSRISYSDRNNRSLEPESTSGRSRGKSGGGQSGSSRARNEWTKSTSEVQRACRRHWGPCADSRASYRHLLESYSPAELFEEFRHLVQVINTLQARVVLLRCLIVDGARVSTSLTEEDKAKLVRLLVAEGFQTFPLYGVDCLESITRGSGATLWNIPQSLHSFAAKCIETSEAFVAELILSVKKTLRRAATTDFFADTPTPRDDLAMAAESSDSLLWFVDWVTRQLMHAAPLGNELHFVLFESWVWALRSPSMRIKASALGILAEFLDDAADIGNSAERSRVISRMLTILPRERLVAMAARLLRRVDNPTPGPSGFCKVLLQFIAKVEEHASLANENIFEASPSFLTLGRTGYVELRNLNGHKLETLQPPWTLTVWVQAKKNASDVASLPAEGASDEPQVLIGDSSSGRGLQIVMSAKGLGVRLGGSSTDVSTSTFGFSPMSGKENEHRADGGEWTQLTIVCADYSHLGPLVQMHVPVNGKTETRDGLTSKNGHRADGNHQGSVERKELSKNKGDHDNNDEDDEEEDDDEEDDDDDDEDDDGGAESNWALSDDRDEVDSYLSDGVFQMNSMGVDAYIQFHKITQREQKQEHGSRGKALRSRRDKEATRGKNVQSVNSVAASRQREKQKVHLLAYENGSLRGTLTADRKQAFLGLREIGSASHPSAAVSVGRLCVWRSAMDRAQVRQAESYLRGLSKCSLNCVLCPPCESALDDPLLDAEDMYTCWDFTWHNFAQSSASNNSKDNEGQSSIVTEARHHRHVAVLHEGAAILPCSTPCTGESNSECAAAEGVKPAILSSGMEEEAKEKGELMSRVEPRFRYLVDGIDMSGVILWDLSDSPVPHALAVPSDFQRAHLPVRLHLQLKTSTELVGHLKCKERDKDVWCAVEGTLETKTKSLTIRVCSVVRGNKFSHHWLTGLCLDVKEDCGELQGTWKSPQSVPHWGVLAEDSPKLRAVACLSPAYLDLGVDGTFLRVRCDVLEYQKTLPPFVLDQRPMVATCNTVVLEAGRWQHKFPSPDHGDDDGDGAVGGEHDGSGGSGAGPLAPATWSCPACTFLNEMEHSCCAICTTPNPDNASEEQDNDESALFGLEVEGLWKPGSGSYIWEFRVHGSAAALNQGEITFGICRKGAPLRDHLGACANSWGVSSDGLSWYKGRNRALLPGSLQDNDILALELDTNDKLMRIFVNGEELAKCDRSNMRSAGDFLLESSVSPAISISSRTSVSAQILGLKHGSASVRYAYKANSRGGDSASSQRRSSSRTSPVKGKIAESIGRTSRGGEDMEPVQFEGNWRQGRRYGKGLTTFSDGSTEEGSWLDGLKHGRFKTMSSKESGASEIISQVYFQHGEVKTDDSMPSDEALNQPSEIGTGSESALPSGENLGAEQSDGKADLGVVPNEVFRMQGTFAASCHQLVRLDPTTAGPGIRVSPDCMTAEYTGTGPDTGKRSHVLGARGYTRGVHYWEARMLGMQWGSTLIGVTDRKIMHELRPRQQSRSVSQSDIRGDGWGDGFGFVNYRATHSPDGEQLYGSFYAVNDVVGVLLDMDRGRLHFFKDFQDYQNGDKQVIIDLGLAYSDLRRKCRSGRRRRTGAEDIKFYPCFGFSKAHDRITLQDTRSLEMKKASFPAQVFAYAESVNLFRRVISPRPANAMDPRLLAGLTSTWEGISSTNGAHRTVWSLGRIPVKLWTSPDVCEAASPPELSGLRVGDRLTTKRGPATILGARGGALWYTVDGADEALFWSPKELQKLVRDGKVRRETADERSISSAGTAHEVHDRARDQDSRRSKEKTRKPDGVDGGKDNVSSPYEQDGPYPGVASVLHDALSCSGGMADWSEALDQELVVLVNRLCDRRACEPEHLSPHDVASELKHCKTARAEMRRLLDFEESFVLARFTALLHLNSRMRSLFELVDLHTSEASPGQVVFRATPRSGSVLRSAENRARGYSTAKLLSRGRGHIFSRVKLEFWNAAIAWTTTPTVPASDEYDPPPDFPVVRVNRITAGDQRLTALEGAERLQTSVFGQLMVKAGMETWPSRMLRRSYSHIQDASQQRCFFVKFESEGVDDHGGPYRAVFQIAIEDEAAGPLQILLPCPNAADGALENADRMVFSELRPSLDAGASHGRGVETASASIPTPTSGRPSRRRTSDVISQEQSWPEGAAGSGRCLEFLGRLIGVATRHGIHVGLSLAHLIWRPLVGLPVGWRELHETDSFTARSLRQIESLSDEQWADEDAAWSELLLDRLGAASSSLPAGCVVHRPGQAPYIPYESRSTVVEAIVRQCIMTAAEPVTRFMEGLAEVLPTEHFVLFTPEELERLICGAPEIDVGLLKQATVYEDVDPNAPHVKYFWEALEDMTQEERSKFVNFVCARSRLPPSLDKFPMSFKILPLARKPGASTDNNADDDDGVQQDDILLPQSQTCFFTLALPEYSSKEVCSQKLLYAANNCNTMEDFDEHDAQAFSGLI</sequence>
<dbReference type="InterPro" id="IPR015940">
    <property type="entry name" value="UBA"/>
</dbReference>
<feature type="compositionally biased region" description="Basic and acidic residues" evidence="7">
    <location>
        <begin position="1066"/>
        <end position="1078"/>
    </location>
</feature>
<feature type="domain" description="ZZ-type" evidence="9">
    <location>
        <begin position="600"/>
        <end position="653"/>
    </location>
</feature>
<dbReference type="Gene3D" id="2.30.30.380">
    <property type="entry name" value="Zn-finger domain of Sec23/24"/>
    <property type="match status" value="1"/>
</dbReference>
<keyword evidence="2 6" id="KW-0863">Zinc-finger</keyword>
<dbReference type="PROSITE" id="PS50199">
    <property type="entry name" value="ZF_RANBP2_2"/>
    <property type="match status" value="1"/>
</dbReference>
<dbReference type="PANTHER" id="PTHR46435:SF1">
    <property type="entry name" value="E3 UBIQUITIN-PROTEIN LIGASE HECTD4-RELATED"/>
    <property type="match status" value="1"/>
</dbReference>
<dbReference type="EMBL" id="BEYU01000032">
    <property type="protein sequence ID" value="GBG27548.1"/>
    <property type="molecule type" value="Genomic_DNA"/>
</dbReference>
<dbReference type="PANTHER" id="PTHR46435">
    <property type="entry name" value="E3 UBIQUITIN-PROTEIN LIGASE HECTD4-RELATED"/>
    <property type="match status" value="1"/>
</dbReference>
<evidence type="ECO:0000259" key="9">
    <source>
        <dbReference type="PROSITE" id="PS50135"/>
    </source>
</evidence>
<dbReference type="InterPro" id="IPR013320">
    <property type="entry name" value="ConA-like_dom_sf"/>
</dbReference>
<dbReference type="InterPro" id="IPR001870">
    <property type="entry name" value="B30.2/SPRY"/>
</dbReference>
<feature type="region of interest" description="Disordered" evidence="7">
    <location>
        <begin position="1730"/>
        <end position="1750"/>
    </location>
</feature>
<gene>
    <name evidence="13" type="ORF">FCC1311_037712</name>
</gene>
<dbReference type="SUPFAM" id="SSF49899">
    <property type="entry name" value="Concanavalin A-like lectins/glucanases"/>
    <property type="match status" value="2"/>
</dbReference>
<feature type="compositionally biased region" description="Basic and acidic residues" evidence="7">
    <location>
        <begin position="3699"/>
        <end position="3708"/>
    </location>
</feature>
<dbReference type="InterPro" id="IPR043145">
    <property type="entry name" value="Znf_ZZ_sf"/>
</dbReference>
<feature type="region of interest" description="Disordered" evidence="7">
    <location>
        <begin position="2876"/>
        <end position="2962"/>
    </location>
</feature>
<evidence type="ECO:0000256" key="5">
    <source>
        <dbReference type="PROSITE-ProRule" id="PRU00104"/>
    </source>
</evidence>
<feature type="domain" description="UBA" evidence="8">
    <location>
        <begin position="2963"/>
        <end position="3003"/>
    </location>
</feature>
<proteinExistence type="predicted"/>
<keyword evidence="1" id="KW-0479">Metal-binding</keyword>
<feature type="compositionally biased region" description="Low complexity" evidence="7">
    <location>
        <begin position="1976"/>
        <end position="1989"/>
    </location>
</feature>
<dbReference type="InterPro" id="IPR000569">
    <property type="entry name" value="HECT_dom"/>
</dbReference>
<dbReference type="Gene3D" id="2.60.120.920">
    <property type="match status" value="2"/>
</dbReference>
<dbReference type="Pfam" id="PF00632">
    <property type="entry name" value="HECT"/>
    <property type="match status" value="1"/>
</dbReference>
<evidence type="ECO:0000259" key="10">
    <source>
        <dbReference type="PROSITE" id="PS50188"/>
    </source>
</evidence>
<name>A0A2R5GCW6_9STRA</name>
<evidence type="ECO:0000313" key="13">
    <source>
        <dbReference type="EMBL" id="GBG27548.1"/>
    </source>
</evidence>
<feature type="region of interest" description="Disordered" evidence="7">
    <location>
        <begin position="4460"/>
        <end position="4499"/>
    </location>
</feature>
<feature type="region of interest" description="Disordered" evidence="7">
    <location>
        <begin position="33"/>
        <end position="131"/>
    </location>
</feature>